<dbReference type="InterPro" id="IPR044643">
    <property type="entry name" value="TrpF_fam"/>
</dbReference>
<dbReference type="PANTHER" id="PTHR42894:SF1">
    <property type="entry name" value="N-(5'-PHOSPHORIBOSYL)ANTHRANILATE ISOMERASE"/>
    <property type="match status" value="1"/>
</dbReference>
<proteinExistence type="inferred from homology"/>
<sequence length="214" mass="24544">MRVKVCGMTQTEQVNELAGMGVEFAGFIFYHKSPRYVLNHMTTAQVRKINNINKVGVFVNTPLEEVMRIVDECRLHMVQLHGDEPPKYCERIADYISVVKAFRLSDNDSIEWMTRPYLDVCDMFMFDTLGAGYGGTGKKFDWSILKDVYMPKPFFLSGGIEPGDEEKLHEFTHEPIAKHLFSIDINSKFEVSPGVKDLKKVKIFVDQVHNNNSK</sequence>
<name>A0A9X2XU28_9BACT</name>
<reference evidence="11" key="2">
    <citation type="submission" date="2023-04" db="EMBL/GenBank/DDBJ databases">
        <title>Paracnuella aquatica gen. nov., sp. nov., a member of the family Chitinophagaceae isolated from a hot spring.</title>
        <authorList>
            <person name="Wang C."/>
        </authorList>
    </citation>
    <scope>NUCLEOTIDE SEQUENCE</scope>
    <source>
        <strain evidence="11">LB-8</strain>
    </source>
</reference>
<keyword evidence="8 9" id="KW-0413">Isomerase</keyword>
<dbReference type="RefSeq" id="WP_279296340.1">
    <property type="nucleotide sequence ID" value="NZ_JAOTIF010000003.1"/>
</dbReference>
<comment type="catalytic activity">
    <reaction evidence="1 9">
        <text>N-(5-phospho-beta-D-ribosyl)anthranilate = 1-(2-carboxyphenylamino)-1-deoxy-D-ribulose 5-phosphate</text>
        <dbReference type="Rhea" id="RHEA:21540"/>
        <dbReference type="ChEBI" id="CHEBI:18277"/>
        <dbReference type="ChEBI" id="CHEBI:58613"/>
        <dbReference type="EC" id="5.3.1.24"/>
    </reaction>
</comment>
<evidence type="ECO:0000313" key="11">
    <source>
        <dbReference type="EMBL" id="MCU7548895.1"/>
    </source>
</evidence>
<evidence type="ECO:0000256" key="8">
    <source>
        <dbReference type="ARBA" id="ARBA00023235"/>
    </source>
</evidence>
<keyword evidence="6 9" id="KW-0822">Tryptophan biosynthesis</keyword>
<organism evidence="11 12">
    <name type="scientific">Paraflavisolibacter caeni</name>
    <dbReference type="NCBI Taxonomy" id="2982496"/>
    <lineage>
        <taxon>Bacteria</taxon>
        <taxon>Pseudomonadati</taxon>
        <taxon>Bacteroidota</taxon>
        <taxon>Chitinophagia</taxon>
        <taxon>Chitinophagales</taxon>
        <taxon>Chitinophagaceae</taxon>
        <taxon>Paraflavisolibacter</taxon>
    </lineage>
</organism>
<evidence type="ECO:0000256" key="5">
    <source>
        <dbReference type="ARBA" id="ARBA00022605"/>
    </source>
</evidence>
<evidence type="ECO:0000256" key="6">
    <source>
        <dbReference type="ARBA" id="ARBA00022822"/>
    </source>
</evidence>
<keyword evidence="7 9" id="KW-0057">Aromatic amino acid biosynthesis</keyword>
<dbReference type="Pfam" id="PF00697">
    <property type="entry name" value="PRAI"/>
    <property type="match status" value="1"/>
</dbReference>
<dbReference type="Proteomes" id="UP001155483">
    <property type="component" value="Unassembled WGS sequence"/>
</dbReference>
<dbReference type="InterPro" id="IPR011060">
    <property type="entry name" value="RibuloseP-bd_barrel"/>
</dbReference>
<dbReference type="InterPro" id="IPR013785">
    <property type="entry name" value="Aldolase_TIM"/>
</dbReference>
<evidence type="ECO:0000256" key="1">
    <source>
        <dbReference type="ARBA" id="ARBA00001164"/>
    </source>
</evidence>
<dbReference type="EC" id="5.3.1.24" evidence="3 9"/>
<dbReference type="GO" id="GO:0004640">
    <property type="term" value="F:phosphoribosylanthranilate isomerase activity"/>
    <property type="evidence" value="ECO:0007669"/>
    <property type="project" value="UniProtKB-UniRule"/>
</dbReference>
<gene>
    <name evidence="9" type="primary">trpF</name>
    <name evidence="11" type="ORF">OCK74_07180</name>
</gene>
<comment type="caution">
    <text evidence="11">The sequence shown here is derived from an EMBL/GenBank/DDBJ whole genome shotgun (WGS) entry which is preliminary data.</text>
</comment>
<dbReference type="InterPro" id="IPR001240">
    <property type="entry name" value="PRAI_dom"/>
</dbReference>
<reference evidence="11" key="1">
    <citation type="submission" date="2022-09" db="EMBL/GenBank/DDBJ databases">
        <authorList>
            <person name="Yuan C."/>
            <person name="Ke Z."/>
        </authorList>
    </citation>
    <scope>NUCLEOTIDE SEQUENCE</scope>
    <source>
        <strain evidence="11">LB-8</strain>
    </source>
</reference>
<dbReference type="HAMAP" id="MF_00135">
    <property type="entry name" value="PRAI"/>
    <property type="match status" value="1"/>
</dbReference>
<evidence type="ECO:0000313" key="12">
    <source>
        <dbReference type="Proteomes" id="UP001155483"/>
    </source>
</evidence>
<feature type="domain" description="N-(5'phosphoribosyl) anthranilate isomerase (PRAI)" evidence="10">
    <location>
        <begin position="3"/>
        <end position="206"/>
    </location>
</feature>
<comment type="pathway">
    <text evidence="2 9">Amino-acid biosynthesis; L-tryptophan biosynthesis; L-tryptophan from chorismate: step 3/5.</text>
</comment>
<evidence type="ECO:0000256" key="3">
    <source>
        <dbReference type="ARBA" id="ARBA00012572"/>
    </source>
</evidence>
<keyword evidence="12" id="KW-1185">Reference proteome</keyword>
<evidence type="ECO:0000256" key="7">
    <source>
        <dbReference type="ARBA" id="ARBA00023141"/>
    </source>
</evidence>
<dbReference type="AlphaFoldDB" id="A0A9X2XU28"/>
<evidence type="ECO:0000256" key="4">
    <source>
        <dbReference type="ARBA" id="ARBA00022272"/>
    </source>
</evidence>
<keyword evidence="5 9" id="KW-0028">Amino-acid biosynthesis</keyword>
<evidence type="ECO:0000256" key="2">
    <source>
        <dbReference type="ARBA" id="ARBA00004664"/>
    </source>
</evidence>
<dbReference type="PANTHER" id="PTHR42894">
    <property type="entry name" value="N-(5'-PHOSPHORIBOSYL)ANTHRANILATE ISOMERASE"/>
    <property type="match status" value="1"/>
</dbReference>
<dbReference type="Gene3D" id="3.20.20.70">
    <property type="entry name" value="Aldolase class I"/>
    <property type="match status" value="1"/>
</dbReference>
<protein>
    <recommendedName>
        <fullName evidence="4 9">N-(5'-phosphoribosyl)anthranilate isomerase</fullName>
        <shortName evidence="9">PRAI</shortName>
        <ecNumber evidence="3 9">5.3.1.24</ecNumber>
    </recommendedName>
</protein>
<dbReference type="GO" id="GO:0000162">
    <property type="term" value="P:L-tryptophan biosynthetic process"/>
    <property type="evidence" value="ECO:0007669"/>
    <property type="project" value="UniProtKB-UniRule"/>
</dbReference>
<dbReference type="SUPFAM" id="SSF51366">
    <property type="entry name" value="Ribulose-phoshate binding barrel"/>
    <property type="match status" value="1"/>
</dbReference>
<dbReference type="CDD" id="cd00405">
    <property type="entry name" value="PRAI"/>
    <property type="match status" value="1"/>
</dbReference>
<evidence type="ECO:0000256" key="9">
    <source>
        <dbReference type="HAMAP-Rule" id="MF_00135"/>
    </source>
</evidence>
<dbReference type="EMBL" id="JAOTIF010000003">
    <property type="protein sequence ID" value="MCU7548895.1"/>
    <property type="molecule type" value="Genomic_DNA"/>
</dbReference>
<evidence type="ECO:0000259" key="10">
    <source>
        <dbReference type="Pfam" id="PF00697"/>
    </source>
</evidence>
<comment type="similarity">
    <text evidence="9">Belongs to the TrpF family.</text>
</comment>
<accession>A0A9X2XU28</accession>